<keyword evidence="2" id="KW-0732">Signal</keyword>
<name>A0A226DP06_FOLCA</name>
<evidence type="ECO:0000313" key="4">
    <source>
        <dbReference type="Proteomes" id="UP000198287"/>
    </source>
</evidence>
<evidence type="ECO:0000313" key="3">
    <source>
        <dbReference type="EMBL" id="OXA46939.1"/>
    </source>
</evidence>
<gene>
    <name evidence="3" type="ORF">Fcan01_18479</name>
</gene>
<evidence type="ECO:0000256" key="1">
    <source>
        <dbReference type="SAM" id="MobiDB-lite"/>
    </source>
</evidence>
<dbReference type="AlphaFoldDB" id="A0A226DP06"/>
<dbReference type="OrthoDB" id="6376270at2759"/>
<dbReference type="Proteomes" id="UP000198287">
    <property type="component" value="Unassembled WGS sequence"/>
</dbReference>
<dbReference type="EMBL" id="LNIX01000014">
    <property type="protein sequence ID" value="OXA46939.1"/>
    <property type="molecule type" value="Genomic_DNA"/>
</dbReference>
<feature type="region of interest" description="Disordered" evidence="1">
    <location>
        <begin position="29"/>
        <end position="52"/>
    </location>
</feature>
<feature type="region of interest" description="Disordered" evidence="1">
    <location>
        <begin position="144"/>
        <end position="215"/>
    </location>
</feature>
<protein>
    <submittedName>
        <fullName evidence="3">Uncharacterized protein</fullName>
    </submittedName>
</protein>
<sequence>MATSKSVLVQLVWTSLICGQVLVSCKPQNSGPSASSSPSKADSADPPSGVSLGKTKGFEVKHGYSFNLANSPDGSPYSSGWAYLGGRAGPGPTYYADDTGYLSNELWSGPAVDIATGSLYTIAAALAFSSLWYTFSPFFSGRASTTPAKKPSASKGSKPSPSKTNTTATEEDSEEKGGQVTPSDKVTTKESVVPGKSSRRRRSLPKSQGAVVAQV</sequence>
<evidence type="ECO:0000256" key="2">
    <source>
        <dbReference type="SAM" id="SignalP"/>
    </source>
</evidence>
<organism evidence="3 4">
    <name type="scientific">Folsomia candida</name>
    <name type="common">Springtail</name>
    <dbReference type="NCBI Taxonomy" id="158441"/>
    <lineage>
        <taxon>Eukaryota</taxon>
        <taxon>Metazoa</taxon>
        <taxon>Ecdysozoa</taxon>
        <taxon>Arthropoda</taxon>
        <taxon>Hexapoda</taxon>
        <taxon>Collembola</taxon>
        <taxon>Entomobryomorpha</taxon>
        <taxon>Isotomoidea</taxon>
        <taxon>Isotomidae</taxon>
        <taxon>Proisotominae</taxon>
        <taxon>Folsomia</taxon>
    </lineage>
</organism>
<proteinExistence type="predicted"/>
<feature type="signal peptide" evidence="2">
    <location>
        <begin position="1"/>
        <end position="19"/>
    </location>
</feature>
<reference evidence="3 4" key="1">
    <citation type="submission" date="2015-12" db="EMBL/GenBank/DDBJ databases">
        <title>The genome of Folsomia candida.</title>
        <authorList>
            <person name="Faddeeva A."/>
            <person name="Derks M.F."/>
            <person name="Anvar Y."/>
            <person name="Smit S."/>
            <person name="Van Straalen N."/>
            <person name="Roelofs D."/>
        </authorList>
    </citation>
    <scope>NUCLEOTIDE SEQUENCE [LARGE SCALE GENOMIC DNA]</scope>
    <source>
        <strain evidence="3 4">VU population</strain>
        <tissue evidence="3">Whole body</tissue>
    </source>
</reference>
<accession>A0A226DP06</accession>
<comment type="caution">
    <text evidence="3">The sequence shown here is derived from an EMBL/GenBank/DDBJ whole genome shotgun (WGS) entry which is preliminary data.</text>
</comment>
<feature type="compositionally biased region" description="Low complexity" evidence="1">
    <location>
        <begin position="30"/>
        <end position="49"/>
    </location>
</feature>
<feature type="compositionally biased region" description="Low complexity" evidence="1">
    <location>
        <begin position="146"/>
        <end position="168"/>
    </location>
</feature>
<feature type="chain" id="PRO_5012307880" evidence="2">
    <location>
        <begin position="20"/>
        <end position="215"/>
    </location>
</feature>
<keyword evidence="4" id="KW-1185">Reference proteome</keyword>
<dbReference type="PROSITE" id="PS51257">
    <property type="entry name" value="PROKAR_LIPOPROTEIN"/>
    <property type="match status" value="1"/>
</dbReference>